<dbReference type="SUPFAM" id="SSF141694">
    <property type="entry name" value="AF2212/PG0164-like"/>
    <property type="match status" value="1"/>
</dbReference>
<evidence type="ECO:0000313" key="2">
    <source>
        <dbReference type="Proteomes" id="UP000030428"/>
    </source>
</evidence>
<proteinExistence type="predicted"/>
<organism evidence="1 2">
    <name type="scientific">Candidatus Thiomargarita nelsonii</name>
    <dbReference type="NCBI Taxonomy" id="1003181"/>
    <lineage>
        <taxon>Bacteria</taxon>
        <taxon>Pseudomonadati</taxon>
        <taxon>Pseudomonadota</taxon>
        <taxon>Gammaproteobacteria</taxon>
        <taxon>Thiotrichales</taxon>
        <taxon>Thiotrichaceae</taxon>
        <taxon>Thiomargarita</taxon>
    </lineage>
</organism>
<reference evidence="1 2" key="1">
    <citation type="journal article" date="2016" name="Front. Microbiol.">
        <title>Single-Cell (Meta-)Genomics of a Dimorphic Candidatus Thiomargarita nelsonii Reveals Genomic Plasticity.</title>
        <authorList>
            <person name="Flood B.E."/>
            <person name="Fliss P."/>
            <person name="Jones D.S."/>
            <person name="Dick G.J."/>
            <person name="Jain S."/>
            <person name="Kaster A.K."/>
            <person name="Winkel M."/>
            <person name="Mussmann M."/>
            <person name="Bailey J."/>
        </authorList>
    </citation>
    <scope>NUCLEOTIDE SEQUENCE [LARGE SCALE GENOMIC DNA]</scope>
    <source>
        <strain evidence="1">Hydrate Ridge</strain>
    </source>
</reference>
<dbReference type="AlphaFoldDB" id="A0A4E0QLI7"/>
<dbReference type="EMBL" id="JSZA02000253">
    <property type="protein sequence ID" value="TGO02028.1"/>
    <property type="molecule type" value="Genomic_DNA"/>
</dbReference>
<sequence length="76" mass="8532">MITTLEARFDGTVLHPNKPLALEPNSRVLMTIETFTQDAEYTFLDTASSLNLDGPPDWSTKLDAYLYGEDSQHEQA</sequence>
<comment type="caution">
    <text evidence="1">The sequence shown here is derived from an EMBL/GenBank/DDBJ whole genome shotgun (WGS) entry which is preliminary data.</text>
</comment>
<keyword evidence="2" id="KW-1185">Reference proteome</keyword>
<name>A0A4E0QLI7_9GAMM</name>
<dbReference type="Proteomes" id="UP000030428">
    <property type="component" value="Unassembled WGS sequence"/>
</dbReference>
<gene>
    <name evidence="1" type="ORF">PN36_31545</name>
</gene>
<accession>A0A4E0QLI7</accession>
<evidence type="ECO:0000313" key="1">
    <source>
        <dbReference type="EMBL" id="TGO02028.1"/>
    </source>
</evidence>
<protein>
    <submittedName>
        <fullName evidence="1">Uncharacterized protein</fullName>
    </submittedName>
</protein>